<protein>
    <submittedName>
        <fullName evidence="1">Uncharacterized protein</fullName>
    </submittedName>
</protein>
<keyword evidence="2" id="KW-1185">Reference proteome</keyword>
<name>A0A484KYX8_9ASTE</name>
<evidence type="ECO:0000313" key="2">
    <source>
        <dbReference type="Proteomes" id="UP000595140"/>
    </source>
</evidence>
<reference evidence="1 2" key="1">
    <citation type="submission" date="2018-04" db="EMBL/GenBank/DDBJ databases">
        <authorList>
            <person name="Vogel A."/>
        </authorList>
    </citation>
    <scope>NUCLEOTIDE SEQUENCE [LARGE SCALE GENOMIC DNA]</scope>
</reference>
<organism evidence="1 2">
    <name type="scientific">Cuscuta campestris</name>
    <dbReference type="NCBI Taxonomy" id="132261"/>
    <lineage>
        <taxon>Eukaryota</taxon>
        <taxon>Viridiplantae</taxon>
        <taxon>Streptophyta</taxon>
        <taxon>Embryophyta</taxon>
        <taxon>Tracheophyta</taxon>
        <taxon>Spermatophyta</taxon>
        <taxon>Magnoliopsida</taxon>
        <taxon>eudicotyledons</taxon>
        <taxon>Gunneridae</taxon>
        <taxon>Pentapetalae</taxon>
        <taxon>asterids</taxon>
        <taxon>lamiids</taxon>
        <taxon>Solanales</taxon>
        <taxon>Convolvulaceae</taxon>
        <taxon>Cuscuteae</taxon>
        <taxon>Cuscuta</taxon>
        <taxon>Cuscuta subgen. Grammica</taxon>
        <taxon>Cuscuta sect. Cleistogrammica</taxon>
    </lineage>
</organism>
<dbReference type="Proteomes" id="UP000595140">
    <property type="component" value="Unassembled WGS sequence"/>
</dbReference>
<proteinExistence type="predicted"/>
<accession>A0A484KYX8</accession>
<gene>
    <name evidence="1" type="ORF">CCAM_LOCUS9428</name>
</gene>
<dbReference type="AlphaFoldDB" id="A0A484KYX8"/>
<evidence type="ECO:0000313" key="1">
    <source>
        <dbReference type="EMBL" id="VFQ67652.1"/>
    </source>
</evidence>
<sequence length="108" mass="11470">MEDDLVVTHPADGKTVIHIMGIDVEGHDHHMIGGVMMTLVPVEGSGARLLPLEEKTTGEATDSPLAFFHFLDSMLAYCVFNCVSLSNVKMALGRASLSGHAFGSAMAI</sequence>
<dbReference type="EMBL" id="OOIL02000635">
    <property type="protein sequence ID" value="VFQ67652.1"/>
    <property type="molecule type" value="Genomic_DNA"/>
</dbReference>